<keyword evidence="3" id="KW-1185">Reference proteome</keyword>
<proteinExistence type="predicted"/>
<dbReference type="Proteomes" id="UP000053557">
    <property type="component" value="Unassembled WGS sequence"/>
</dbReference>
<gene>
    <name evidence="2" type="ORF">ATW55_11750</name>
</gene>
<protein>
    <submittedName>
        <fullName evidence="2">Uncharacterized protein</fullName>
    </submittedName>
</protein>
<evidence type="ECO:0000313" key="3">
    <source>
        <dbReference type="Proteomes" id="UP000053557"/>
    </source>
</evidence>
<accession>A0A101XTM4</accession>
<organism evidence="2 3">
    <name type="scientific">Ferroacidibacillus organovorans</name>
    <dbReference type="NCBI Taxonomy" id="1765683"/>
    <lineage>
        <taxon>Bacteria</taxon>
        <taxon>Bacillati</taxon>
        <taxon>Bacillota</taxon>
        <taxon>Bacilli</taxon>
        <taxon>Bacillales</taxon>
        <taxon>Alicyclobacillaceae</taxon>
        <taxon>Ferroacidibacillus</taxon>
    </lineage>
</organism>
<name>A0A101XTM4_9BACL</name>
<feature type="transmembrane region" description="Helical" evidence="1">
    <location>
        <begin position="55"/>
        <end position="72"/>
    </location>
</feature>
<comment type="caution">
    <text evidence="2">The sequence shown here is derived from an EMBL/GenBank/DDBJ whole genome shotgun (WGS) entry which is preliminary data.</text>
</comment>
<keyword evidence="1" id="KW-0472">Membrane</keyword>
<feature type="transmembrane region" description="Helical" evidence="1">
    <location>
        <begin position="29"/>
        <end position="48"/>
    </location>
</feature>
<feature type="transmembrane region" description="Helical" evidence="1">
    <location>
        <begin position="92"/>
        <end position="122"/>
    </location>
</feature>
<dbReference type="AlphaFoldDB" id="A0A101XTM4"/>
<reference evidence="2 3" key="1">
    <citation type="submission" date="2015-12" db="EMBL/GenBank/DDBJ databases">
        <title>Draft genome sequence of Acidibacillus ferrooxidans ITV001, isolated from a chalcopyrite acid mine drainage site in Brazil.</title>
        <authorList>
            <person name="Dall'Agnol H."/>
            <person name="Nancucheo I."/>
            <person name="Johnson B."/>
            <person name="Oliveira R."/>
            <person name="Leite L."/>
            <person name="Pylro V."/>
            <person name="Nunes G.L."/>
            <person name="Tzotzos G."/>
            <person name="Fernandes G.R."/>
            <person name="Dutra J."/>
            <person name="Orellana S.C."/>
            <person name="Oliveira G."/>
        </authorList>
    </citation>
    <scope>NUCLEOTIDE SEQUENCE [LARGE SCALE GENOMIC DNA]</scope>
    <source>
        <strain evidence="3">ITV01</strain>
    </source>
</reference>
<evidence type="ECO:0000313" key="2">
    <source>
        <dbReference type="EMBL" id="KUO97259.1"/>
    </source>
</evidence>
<dbReference type="OrthoDB" id="9912567at2"/>
<dbReference type="RefSeq" id="WP_067711237.1">
    <property type="nucleotide sequence ID" value="NZ_LPVJ01000003.1"/>
</dbReference>
<evidence type="ECO:0000256" key="1">
    <source>
        <dbReference type="SAM" id="Phobius"/>
    </source>
</evidence>
<keyword evidence="1" id="KW-0812">Transmembrane</keyword>
<keyword evidence="1" id="KW-1133">Transmembrane helix</keyword>
<sequence length="127" mass="14018">MSFFALITFVAGIFLYSRSRRSKYRNYHGMSVEMMISMTVPFAIAVLTESVFKNEILAILVAVIGTLTLAMIEKRVLRIEEIGERTISSVMSAMMASMMVGMSDVIVVNFILIALSVVSILVGKLIA</sequence>
<dbReference type="EMBL" id="LPVJ01000003">
    <property type="protein sequence ID" value="KUO97259.1"/>
    <property type="molecule type" value="Genomic_DNA"/>
</dbReference>